<keyword evidence="3" id="KW-1185">Reference proteome</keyword>
<evidence type="ECO:0000313" key="2">
    <source>
        <dbReference type="EMBL" id="KAK5842707.1"/>
    </source>
</evidence>
<name>A0ABR0QUZ0_GOSAR</name>
<proteinExistence type="predicted"/>
<gene>
    <name evidence="2" type="ORF">PVK06_005092</name>
</gene>
<evidence type="ECO:0000256" key="1">
    <source>
        <dbReference type="SAM" id="Coils"/>
    </source>
</evidence>
<dbReference type="Proteomes" id="UP001358586">
    <property type="component" value="Chromosome 2"/>
</dbReference>
<sequence length="145" mass="17171">MAHVLEVLSIEHNIWSDTFKDASNHYNNKIAYLEKAIKFGKDSLAELCQKHPDSNNLIRILGAQITTLMGKHRNAQTKNEHLEEEVNYLNDEKSILKEKLRTKEEVHRAELENLRLSHKETFKKYQEETRKNMNDFLPEWRSNLI</sequence>
<accession>A0ABR0QUZ0</accession>
<keyword evidence="1" id="KW-0175">Coiled coil</keyword>
<organism evidence="2 3">
    <name type="scientific">Gossypium arboreum</name>
    <name type="common">Tree cotton</name>
    <name type="synonym">Gossypium nanking</name>
    <dbReference type="NCBI Taxonomy" id="29729"/>
    <lineage>
        <taxon>Eukaryota</taxon>
        <taxon>Viridiplantae</taxon>
        <taxon>Streptophyta</taxon>
        <taxon>Embryophyta</taxon>
        <taxon>Tracheophyta</taxon>
        <taxon>Spermatophyta</taxon>
        <taxon>Magnoliopsida</taxon>
        <taxon>eudicotyledons</taxon>
        <taxon>Gunneridae</taxon>
        <taxon>Pentapetalae</taxon>
        <taxon>rosids</taxon>
        <taxon>malvids</taxon>
        <taxon>Malvales</taxon>
        <taxon>Malvaceae</taxon>
        <taxon>Malvoideae</taxon>
        <taxon>Gossypium</taxon>
    </lineage>
</organism>
<dbReference type="EMBL" id="JARKNE010000002">
    <property type="protein sequence ID" value="KAK5842707.1"/>
    <property type="molecule type" value="Genomic_DNA"/>
</dbReference>
<feature type="coiled-coil region" evidence="1">
    <location>
        <begin position="65"/>
        <end position="128"/>
    </location>
</feature>
<protein>
    <submittedName>
        <fullName evidence="2">Uncharacterized protein</fullName>
    </submittedName>
</protein>
<reference evidence="2 3" key="1">
    <citation type="submission" date="2023-03" db="EMBL/GenBank/DDBJ databases">
        <title>WGS of Gossypium arboreum.</title>
        <authorList>
            <person name="Yu D."/>
        </authorList>
    </citation>
    <scope>NUCLEOTIDE SEQUENCE [LARGE SCALE GENOMIC DNA]</scope>
    <source>
        <tissue evidence="2">Leaf</tissue>
    </source>
</reference>
<evidence type="ECO:0000313" key="3">
    <source>
        <dbReference type="Proteomes" id="UP001358586"/>
    </source>
</evidence>
<comment type="caution">
    <text evidence="2">The sequence shown here is derived from an EMBL/GenBank/DDBJ whole genome shotgun (WGS) entry which is preliminary data.</text>
</comment>